<keyword evidence="3" id="KW-1185">Reference proteome</keyword>
<dbReference type="EMBL" id="KB202124">
    <property type="protein sequence ID" value="ESO92195.1"/>
    <property type="molecule type" value="Genomic_DNA"/>
</dbReference>
<evidence type="ECO:0000313" key="2">
    <source>
        <dbReference type="EMBL" id="ESO92195.1"/>
    </source>
</evidence>
<dbReference type="OrthoDB" id="6288607at2759"/>
<dbReference type="SUPFAM" id="SSF158457">
    <property type="entry name" value="Orange domain-like"/>
    <property type="match status" value="1"/>
</dbReference>
<organism evidence="2 3">
    <name type="scientific">Lottia gigantea</name>
    <name type="common">Giant owl limpet</name>
    <dbReference type="NCBI Taxonomy" id="225164"/>
    <lineage>
        <taxon>Eukaryota</taxon>
        <taxon>Metazoa</taxon>
        <taxon>Spiralia</taxon>
        <taxon>Lophotrochozoa</taxon>
        <taxon>Mollusca</taxon>
        <taxon>Gastropoda</taxon>
        <taxon>Patellogastropoda</taxon>
        <taxon>Lottioidea</taxon>
        <taxon>Lottiidae</taxon>
        <taxon>Lottia</taxon>
    </lineage>
</organism>
<dbReference type="RefSeq" id="XP_009057119.1">
    <property type="nucleotide sequence ID" value="XM_009058871.1"/>
</dbReference>
<evidence type="ECO:0000256" key="1">
    <source>
        <dbReference type="SAM" id="MobiDB-lite"/>
    </source>
</evidence>
<reference evidence="2 3" key="1">
    <citation type="journal article" date="2013" name="Nature">
        <title>Insights into bilaterian evolution from three spiralian genomes.</title>
        <authorList>
            <person name="Simakov O."/>
            <person name="Marletaz F."/>
            <person name="Cho S.J."/>
            <person name="Edsinger-Gonzales E."/>
            <person name="Havlak P."/>
            <person name="Hellsten U."/>
            <person name="Kuo D.H."/>
            <person name="Larsson T."/>
            <person name="Lv J."/>
            <person name="Arendt D."/>
            <person name="Savage R."/>
            <person name="Osoegawa K."/>
            <person name="de Jong P."/>
            <person name="Grimwood J."/>
            <person name="Chapman J.A."/>
            <person name="Shapiro H."/>
            <person name="Aerts A."/>
            <person name="Otillar R.P."/>
            <person name="Terry A.Y."/>
            <person name="Boore J.L."/>
            <person name="Grigoriev I.V."/>
            <person name="Lindberg D.R."/>
            <person name="Seaver E.C."/>
            <person name="Weisblat D.A."/>
            <person name="Putnam N.H."/>
            <person name="Rokhsar D.S."/>
        </authorList>
    </citation>
    <scope>NUCLEOTIDE SEQUENCE [LARGE SCALE GENOMIC DNA]</scope>
</reference>
<name>V4AAR6_LOTGI</name>
<dbReference type="GeneID" id="20239153"/>
<feature type="region of interest" description="Disordered" evidence="1">
    <location>
        <begin position="155"/>
        <end position="178"/>
    </location>
</feature>
<dbReference type="KEGG" id="lgi:LOTGIDRAFT_162852"/>
<dbReference type="CTD" id="20239153"/>
<sequence length="178" mass="20281">MTSAAMEGFEACTEEAIRYLIEDEKLPADDPMVVGLREYLFEKQKALAYSNLFDHQVPNFSLPTSLPVNYNLFEQCEEYSLRSDNLSDQSTDSIEISNISSESDMMSEQEVAPETEMAESVDFCDVNNLCLPEDKISAIRALTAELLSLMEQEDDFSDFDDDEEFSSYVMDNEEELDH</sequence>
<protein>
    <submittedName>
        <fullName evidence="2">Uncharacterized protein</fullName>
    </submittedName>
</protein>
<evidence type="ECO:0000313" key="3">
    <source>
        <dbReference type="Proteomes" id="UP000030746"/>
    </source>
</evidence>
<dbReference type="AlphaFoldDB" id="V4AAR6"/>
<dbReference type="Proteomes" id="UP000030746">
    <property type="component" value="Unassembled WGS sequence"/>
</dbReference>
<accession>V4AAR6</accession>
<gene>
    <name evidence="2" type="ORF">LOTGIDRAFT_162852</name>
</gene>
<dbReference type="HOGENOM" id="CLU_1512317_0_0_1"/>
<proteinExistence type="predicted"/>
<dbReference type="OMA" id="YAENRNM"/>